<dbReference type="Proteomes" id="UP000019184">
    <property type="component" value="Unassembled WGS sequence"/>
</dbReference>
<gene>
    <name evidence="1" type="ORF">BN874_960002</name>
</gene>
<comment type="caution">
    <text evidence="1">The sequence shown here is derived from an EMBL/GenBank/DDBJ whole genome shotgun (WGS) entry which is preliminary data.</text>
</comment>
<proteinExistence type="predicted"/>
<dbReference type="SUPFAM" id="SSF46689">
    <property type="entry name" value="Homeodomain-like"/>
    <property type="match status" value="1"/>
</dbReference>
<evidence type="ECO:0000313" key="2">
    <source>
        <dbReference type="Proteomes" id="UP000019184"/>
    </source>
</evidence>
<accession>A0A7U7J670</accession>
<dbReference type="Pfam" id="PF13565">
    <property type="entry name" value="HTH_32"/>
    <property type="match status" value="1"/>
</dbReference>
<sequence length="168" mass="19224">MNRLQSVMITETADELKVIMHAQIKAKIKERIQALYLLKVGIVNDIGVLACLIGRAESTLRLWFARYQTSGLSGLLAWNYHGGKRPALPEAILDALQLRLQQPEGFRSYGEIQAWLTQEYGLEIPYKTVHKIVHYKLKAKLKVARPMSRHRQEEAVVDFKKNSKNALK</sequence>
<dbReference type="EMBL" id="CBTK010000316">
    <property type="protein sequence ID" value="CDH47775.1"/>
    <property type="molecule type" value="Genomic_DNA"/>
</dbReference>
<name>A0A7U7J670_9GAMM</name>
<reference evidence="1 2" key="1">
    <citation type="journal article" date="2014" name="ISME J.">
        <title>Candidatus Competibacter-lineage genomes retrieved from metagenomes reveal functional metabolic diversity.</title>
        <authorList>
            <person name="McIlroy S.J."/>
            <person name="Albertsen M."/>
            <person name="Andresen E.K."/>
            <person name="Saunders A.M."/>
            <person name="Kristiansen R."/>
            <person name="Stokholm-Bjerregaard M."/>
            <person name="Nielsen K.L."/>
            <person name="Nielsen P.H."/>
        </authorList>
    </citation>
    <scope>NUCLEOTIDE SEQUENCE [LARGE SCALE GENOMIC DNA]</scope>
    <source>
        <strain evidence="1 2">Run_B_J11</strain>
    </source>
</reference>
<organism evidence="1 2">
    <name type="scientific">Candidatus Contendobacter odensis Run_B_J11</name>
    <dbReference type="NCBI Taxonomy" id="1400861"/>
    <lineage>
        <taxon>Bacteria</taxon>
        <taxon>Pseudomonadati</taxon>
        <taxon>Pseudomonadota</taxon>
        <taxon>Gammaproteobacteria</taxon>
        <taxon>Candidatus Competibacteraceae</taxon>
        <taxon>Candidatus Contendibacter</taxon>
    </lineage>
</organism>
<evidence type="ECO:0000313" key="1">
    <source>
        <dbReference type="EMBL" id="CDH47775.1"/>
    </source>
</evidence>
<evidence type="ECO:0008006" key="3">
    <source>
        <dbReference type="Google" id="ProtNLM"/>
    </source>
</evidence>
<protein>
    <recommendedName>
        <fullName evidence="3">Winged helix-turn helix domain-containing protein</fullName>
    </recommendedName>
</protein>
<dbReference type="InterPro" id="IPR009057">
    <property type="entry name" value="Homeodomain-like_sf"/>
</dbReference>
<keyword evidence="2" id="KW-1185">Reference proteome</keyword>
<dbReference type="AlphaFoldDB" id="A0A7U7J670"/>